<feature type="compositionally biased region" description="Acidic residues" evidence="1">
    <location>
        <begin position="345"/>
        <end position="367"/>
    </location>
</feature>
<keyword evidence="2" id="KW-0812">Transmembrane</keyword>
<feature type="transmembrane region" description="Helical" evidence="2">
    <location>
        <begin position="80"/>
        <end position="102"/>
    </location>
</feature>
<evidence type="ECO:0000256" key="1">
    <source>
        <dbReference type="SAM" id="MobiDB-lite"/>
    </source>
</evidence>
<protein>
    <submittedName>
        <fullName evidence="4">Uncharacterized protein</fullName>
    </submittedName>
</protein>
<keyword evidence="3" id="KW-0732">Signal</keyword>
<keyword evidence="2" id="KW-0472">Membrane</keyword>
<feature type="transmembrane region" description="Helical" evidence="2">
    <location>
        <begin position="127"/>
        <end position="146"/>
    </location>
</feature>
<accession>A0AAE0FBW7</accession>
<dbReference type="Proteomes" id="UP001190700">
    <property type="component" value="Unassembled WGS sequence"/>
</dbReference>
<dbReference type="EMBL" id="LGRX02021348">
    <property type="protein sequence ID" value="KAK3256769.1"/>
    <property type="molecule type" value="Genomic_DNA"/>
</dbReference>
<gene>
    <name evidence="4" type="ORF">CYMTET_34114</name>
</gene>
<feature type="transmembrane region" description="Helical" evidence="2">
    <location>
        <begin position="192"/>
        <end position="210"/>
    </location>
</feature>
<feature type="transmembrane region" description="Helical" evidence="2">
    <location>
        <begin position="239"/>
        <end position="262"/>
    </location>
</feature>
<dbReference type="AlphaFoldDB" id="A0AAE0FBW7"/>
<evidence type="ECO:0000313" key="4">
    <source>
        <dbReference type="EMBL" id="KAK3256769.1"/>
    </source>
</evidence>
<feature type="chain" id="PRO_5042200969" evidence="3">
    <location>
        <begin position="20"/>
        <end position="380"/>
    </location>
</feature>
<feature type="signal peptide" evidence="3">
    <location>
        <begin position="1"/>
        <end position="19"/>
    </location>
</feature>
<feature type="transmembrane region" description="Helical" evidence="2">
    <location>
        <begin position="152"/>
        <end position="171"/>
    </location>
</feature>
<name>A0AAE0FBW7_9CHLO</name>
<organism evidence="4 5">
    <name type="scientific">Cymbomonas tetramitiformis</name>
    <dbReference type="NCBI Taxonomy" id="36881"/>
    <lineage>
        <taxon>Eukaryota</taxon>
        <taxon>Viridiplantae</taxon>
        <taxon>Chlorophyta</taxon>
        <taxon>Pyramimonadophyceae</taxon>
        <taxon>Pyramimonadales</taxon>
        <taxon>Pyramimonadaceae</taxon>
        <taxon>Cymbomonas</taxon>
    </lineage>
</organism>
<evidence type="ECO:0000313" key="5">
    <source>
        <dbReference type="Proteomes" id="UP001190700"/>
    </source>
</evidence>
<evidence type="ECO:0000256" key="2">
    <source>
        <dbReference type="SAM" id="Phobius"/>
    </source>
</evidence>
<comment type="caution">
    <text evidence="4">The sequence shown here is derived from an EMBL/GenBank/DDBJ whole genome shotgun (WGS) entry which is preliminary data.</text>
</comment>
<proteinExistence type="predicted"/>
<keyword evidence="2" id="KW-1133">Transmembrane helix</keyword>
<feature type="region of interest" description="Disordered" evidence="1">
    <location>
        <begin position="341"/>
        <end position="380"/>
    </location>
</feature>
<evidence type="ECO:0000256" key="3">
    <source>
        <dbReference type="SAM" id="SignalP"/>
    </source>
</evidence>
<reference evidence="4 5" key="1">
    <citation type="journal article" date="2015" name="Genome Biol. Evol.">
        <title>Comparative Genomics of a Bacterivorous Green Alga Reveals Evolutionary Causalities and Consequences of Phago-Mixotrophic Mode of Nutrition.</title>
        <authorList>
            <person name="Burns J.A."/>
            <person name="Paasch A."/>
            <person name="Narechania A."/>
            <person name="Kim E."/>
        </authorList>
    </citation>
    <scope>NUCLEOTIDE SEQUENCE [LARGE SCALE GENOMIC DNA]</scope>
    <source>
        <strain evidence="4 5">PLY_AMNH</strain>
    </source>
</reference>
<sequence length="380" mass="42326">MLAIVVWFVYSRATTCCEALKVHLGCPSVGNPFGACIGFETCGDLKYYGITLRELPEELPFFDPVADCNAFPRPTLLGRLSAVMCVVLILLPVNSVLQALFVMSNSTPVPSNWYPLPSPESKFSKRLLGPVGSLVVHVMLSLGYAIFVNFSYFNKVMVMIIVGTISSMLNINKLIITAFRRMLEVVRKVKRVGLLAGMALYSLIGANRMLESIDRQTAHMEYIAELSVMPSIDGAVEKFTYILLFGWWGMLLWSLLAFQAFLRSAIGHSAMDDILLEWVTTVVMEHFGLASLRLIAFKLVSIWIGVKLMNSINKDKGIEVWYEEHVGKTFHHLERLITASKREQEEDEEGDAVDVEEEDGNGEEAMGDDAHSGDTADINI</sequence>
<keyword evidence="5" id="KW-1185">Reference proteome</keyword>